<dbReference type="PANTHER" id="PTHR19139">
    <property type="entry name" value="AQUAPORIN TRANSPORTER"/>
    <property type="match status" value="1"/>
</dbReference>
<accession>A0ABN8SUX8</accession>
<dbReference type="PRINTS" id="PR00783">
    <property type="entry name" value="MINTRINSICP"/>
</dbReference>
<dbReference type="EMBL" id="CALNXI010004237">
    <property type="protein sequence ID" value="CAH3195363.1"/>
    <property type="molecule type" value="Genomic_DNA"/>
</dbReference>
<proteinExistence type="inferred from homology"/>
<organism evidence="9 10">
    <name type="scientific">Porites evermanni</name>
    <dbReference type="NCBI Taxonomy" id="104178"/>
    <lineage>
        <taxon>Eukaryota</taxon>
        <taxon>Metazoa</taxon>
        <taxon>Cnidaria</taxon>
        <taxon>Anthozoa</taxon>
        <taxon>Hexacorallia</taxon>
        <taxon>Scleractinia</taxon>
        <taxon>Fungiina</taxon>
        <taxon>Poritidae</taxon>
        <taxon>Porites</taxon>
    </lineage>
</organism>
<dbReference type="Gene3D" id="1.20.1080.10">
    <property type="entry name" value="Glycerol uptake facilitator protein"/>
    <property type="match status" value="1"/>
</dbReference>
<dbReference type="InterPro" id="IPR023271">
    <property type="entry name" value="Aquaporin-like"/>
</dbReference>
<evidence type="ECO:0000256" key="6">
    <source>
        <dbReference type="RuleBase" id="RU000477"/>
    </source>
</evidence>
<evidence type="ECO:0000313" key="9">
    <source>
        <dbReference type="EMBL" id="CAH3195363.1"/>
    </source>
</evidence>
<feature type="transmembrane region" description="Helical" evidence="8">
    <location>
        <begin position="69"/>
        <end position="88"/>
    </location>
</feature>
<keyword evidence="6" id="KW-0813">Transport</keyword>
<dbReference type="Pfam" id="PF00230">
    <property type="entry name" value="MIP"/>
    <property type="match status" value="1"/>
</dbReference>
<evidence type="ECO:0000256" key="2">
    <source>
        <dbReference type="ARBA" id="ARBA00006175"/>
    </source>
</evidence>
<evidence type="ECO:0000256" key="1">
    <source>
        <dbReference type="ARBA" id="ARBA00004141"/>
    </source>
</evidence>
<evidence type="ECO:0000256" key="4">
    <source>
        <dbReference type="ARBA" id="ARBA00022989"/>
    </source>
</evidence>
<dbReference type="SUPFAM" id="SSF81338">
    <property type="entry name" value="Aquaporin-like"/>
    <property type="match status" value="1"/>
</dbReference>
<keyword evidence="5 8" id="KW-0472">Membrane</keyword>
<keyword evidence="4 8" id="KW-1133">Transmembrane helix</keyword>
<keyword evidence="3 6" id="KW-0812">Transmembrane</keyword>
<dbReference type="Proteomes" id="UP001159427">
    <property type="component" value="Unassembled WGS sequence"/>
</dbReference>
<feature type="transmembrane region" description="Helical" evidence="8">
    <location>
        <begin position="111"/>
        <end position="131"/>
    </location>
</feature>
<feature type="region of interest" description="Disordered" evidence="7">
    <location>
        <begin position="156"/>
        <end position="183"/>
    </location>
</feature>
<reference evidence="9 10" key="1">
    <citation type="submission" date="2022-05" db="EMBL/GenBank/DDBJ databases">
        <authorList>
            <consortium name="Genoscope - CEA"/>
            <person name="William W."/>
        </authorList>
    </citation>
    <scope>NUCLEOTIDE SEQUENCE [LARGE SCALE GENOMIC DNA]</scope>
</reference>
<feature type="compositionally biased region" description="Polar residues" evidence="7">
    <location>
        <begin position="165"/>
        <end position="183"/>
    </location>
</feature>
<dbReference type="InterPro" id="IPR034294">
    <property type="entry name" value="Aquaporin_transptr"/>
</dbReference>
<gene>
    <name evidence="9" type="ORF">PEVE_00030069</name>
</gene>
<evidence type="ECO:0000256" key="8">
    <source>
        <dbReference type="SAM" id="Phobius"/>
    </source>
</evidence>
<dbReference type="PANTHER" id="PTHR19139:SF199">
    <property type="entry name" value="MIP17260P"/>
    <property type="match status" value="1"/>
</dbReference>
<evidence type="ECO:0000256" key="3">
    <source>
        <dbReference type="ARBA" id="ARBA00022692"/>
    </source>
</evidence>
<comment type="similarity">
    <text evidence="2 6">Belongs to the MIP/aquaporin (TC 1.A.8) family.</text>
</comment>
<evidence type="ECO:0000256" key="5">
    <source>
        <dbReference type="ARBA" id="ARBA00023136"/>
    </source>
</evidence>
<feature type="non-terminal residue" evidence="9">
    <location>
        <position position="1"/>
    </location>
</feature>
<feature type="transmembrane region" description="Helical" evidence="8">
    <location>
        <begin position="34"/>
        <end position="57"/>
    </location>
</feature>
<keyword evidence="10" id="KW-1185">Reference proteome</keyword>
<protein>
    <submittedName>
        <fullName evidence="9">Uncharacterized protein</fullName>
    </submittedName>
</protein>
<comment type="caution">
    <text evidence="9">The sequence shown here is derived from an EMBL/GenBank/DDBJ whole genome shotgun (WGS) entry which is preliminary data.</text>
</comment>
<evidence type="ECO:0000313" key="10">
    <source>
        <dbReference type="Proteomes" id="UP001159427"/>
    </source>
</evidence>
<evidence type="ECO:0000256" key="7">
    <source>
        <dbReference type="SAM" id="MobiDB-lite"/>
    </source>
</evidence>
<dbReference type="InterPro" id="IPR000425">
    <property type="entry name" value="MIP"/>
</dbReference>
<name>A0ABN8SUX8_9CNID</name>
<comment type="subcellular location">
    <subcellularLocation>
        <location evidence="1">Membrane</location>
        <topology evidence="1">Multi-pass membrane protein</topology>
    </subcellularLocation>
</comment>
<sequence length="183" mass="19698">IFFYFPAVIGAGLLYLIVPYESHGLLGVSHMKSVAPLVGFGVELLTSLVVMLTVLTCTGGGERALDTSASLVIGVAVTACHLFAYPVSGCAINPARSFGPAVVMNYWTDHWVYWFGPIIGALFASGIYHVAQNFPVTTEDELVITGKEIKNEAKSQGFELEGPQHPSQADMQTQTPYELKTTV</sequence>